<dbReference type="EMBL" id="RSAS01000194">
    <property type="protein sequence ID" value="RRR75385.1"/>
    <property type="molecule type" value="Genomic_DNA"/>
</dbReference>
<accession>A0A426U5X7</accession>
<name>A0A426U5X7_9CHLR</name>
<evidence type="ECO:0000256" key="1">
    <source>
        <dbReference type="SAM" id="Phobius"/>
    </source>
</evidence>
<dbReference type="AlphaFoldDB" id="A0A426U5X7"/>
<comment type="caution">
    <text evidence="2">The sequence shown here is derived from an EMBL/GenBank/DDBJ whole genome shotgun (WGS) entry which is preliminary data.</text>
</comment>
<evidence type="ECO:0000313" key="3">
    <source>
        <dbReference type="Proteomes" id="UP000280307"/>
    </source>
</evidence>
<feature type="non-terminal residue" evidence="2">
    <location>
        <position position="140"/>
    </location>
</feature>
<organism evidence="2 3">
    <name type="scientific">Candidatus Viridilinea halotolerans</name>
    <dbReference type="NCBI Taxonomy" id="2491704"/>
    <lineage>
        <taxon>Bacteria</taxon>
        <taxon>Bacillati</taxon>
        <taxon>Chloroflexota</taxon>
        <taxon>Chloroflexia</taxon>
        <taxon>Chloroflexales</taxon>
        <taxon>Chloroflexineae</taxon>
        <taxon>Oscillochloridaceae</taxon>
        <taxon>Candidatus Viridilinea</taxon>
    </lineage>
</organism>
<evidence type="ECO:0000313" key="2">
    <source>
        <dbReference type="EMBL" id="RRR75385.1"/>
    </source>
</evidence>
<proteinExistence type="predicted"/>
<keyword evidence="1" id="KW-1133">Transmembrane helix</keyword>
<keyword evidence="1" id="KW-0472">Membrane</keyword>
<keyword evidence="1" id="KW-0812">Transmembrane</keyword>
<feature type="transmembrane region" description="Helical" evidence="1">
    <location>
        <begin position="117"/>
        <end position="135"/>
    </location>
</feature>
<feature type="transmembrane region" description="Helical" evidence="1">
    <location>
        <begin position="55"/>
        <end position="80"/>
    </location>
</feature>
<reference evidence="2 3" key="1">
    <citation type="submission" date="2018-12" db="EMBL/GenBank/DDBJ databases">
        <title>Genome Sequence of Candidatus Viridilinea halotolerans isolated from saline sulfide-rich spring.</title>
        <authorList>
            <person name="Grouzdev D.S."/>
            <person name="Burganskaya E.I."/>
            <person name="Krutkina M.S."/>
            <person name="Sukhacheva M.V."/>
            <person name="Gorlenko V.M."/>
        </authorList>
    </citation>
    <scope>NUCLEOTIDE SEQUENCE [LARGE SCALE GENOMIC DNA]</scope>
    <source>
        <strain evidence="2">Chok-6</strain>
    </source>
</reference>
<dbReference type="Proteomes" id="UP000280307">
    <property type="component" value="Unassembled WGS sequence"/>
</dbReference>
<feature type="transmembrane region" description="Helical" evidence="1">
    <location>
        <begin position="32"/>
        <end position="48"/>
    </location>
</feature>
<gene>
    <name evidence="2" type="ORF">EI684_04795</name>
</gene>
<protein>
    <submittedName>
        <fullName evidence="2">Uncharacterized protein</fullName>
    </submittedName>
</protein>
<sequence>MEYHEVVRFLLPWHTLVPLAQAQDTITLSLNGTMLLIVLLAIGAYWGYQQGFRNLLTVAFWTIAAYLATVQGGNVIVQMINRMWQNGPRLLAIILGRDTGDAPVFEPLITTDLQVPLFFRFVAFVAIILLGFFFAKNASW</sequence>